<evidence type="ECO:0000256" key="6">
    <source>
        <dbReference type="ARBA" id="ARBA00022927"/>
    </source>
</evidence>
<evidence type="ECO:0000256" key="3">
    <source>
        <dbReference type="ARBA" id="ARBA00022448"/>
    </source>
</evidence>
<dbReference type="InterPro" id="IPR006012">
    <property type="entry name" value="Syntaxin/epimorphin_CS"/>
</dbReference>
<keyword evidence="5" id="KW-0532">Neurotransmitter transport</keyword>
<keyword evidence="7 11" id="KW-1133">Transmembrane helix</keyword>
<comment type="subcellular location">
    <subcellularLocation>
        <location evidence="1">Golgi apparatus membrane</location>
        <topology evidence="1">Single-pass type IV membrane protein</topology>
    </subcellularLocation>
</comment>
<protein>
    <submittedName>
        <fullName evidence="13">SNARE domain-containing protein</fullName>
    </submittedName>
</protein>
<keyword evidence="3" id="KW-0813">Transport</keyword>
<dbReference type="GO" id="GO:0031201">
    <property type="term" value="C:SNARE complex"/>
    <property type="evidence" value="ECO:0007669"/>
    <property type="project" value="TreeGrafter"/>
</dbReference>
<dbReference type="GO" id="GO:0000149">
    <property type="term" value="F:SNARE binding"/>
    <property type="evidence" value="ECO:0007669"/>
    <property type="project" value="TreeGrafter"/>
</dbReference>
<keyword evidence="10 11" id="KW-0472">Membrane</keyword>
<evidence type="ECO:0000256" key="7">
    <source>
        <dbReference type="ARBA" id="ARBA00022989"/>
    </source>
</evidence>
<feature type="transmembrane region" description="Helical" evidence="11">
    <location>
        <begin position="299"/>
        <end position="321"/>
    </location>
</feature>
<keyword evidence="6" id="KW-0653">Protein transport</keyword>
<dbReference type="GO" id="GO:0006836">
    <property type="term" value="P:neurotransmitter transport"/>
    <property type="evidence" value="ECO:0007669"/>
    <property type="project" value="UniProtKB-KW"/>
</dbReference>
<dbReference type="InterPro" id="IPR045242">
    <property type="entry name" value="Syntaxin"/>
</dbReference>
<feature type="domain" description="T-SNARE coiled-coil homology" evidence="12">
    <location>
        <begin position="226"/>
        <end position="288"/>
    </location>
</feature>
<dbReference type="STRING" id="6293.A0A1I8ETU6"/>
<dbReference type="CDD" id="cd15845">
    <property type="entry name" value="SNARE_syntaxin16"/>
    <property type="match status" value="1"/>
</dbReference>
<dbReference type="SUPFAM" id="SSF47661">
    <property type="entry name" value="t-snare proteins"/>
    <property type="match status" value="1"/>
</dbReference>
<organism evidence="13">
    <name type="scientific">Wuchereria bancrofti</name>
    <dbReference type="NCBI Taxonomy" id="6293"/>
    <lineage>
        <taxon>Eukaryota</taxon>
        <taxon>Metazoa</taxon>
        <taxon>Ecdysozoa</taxon>
        <taxon>Nematoda</taxon>
        <taxon>Chromadorea</taxon>
        <taxon>Rhabditida</taxon>
        <taxon>Spirurina</taxon>
        <taxon>Spiruromorpha</taxon>
        <taxon>Filarioidea</taxon>
        <taxon>Onchocercidae</taxon>
        <taxon>Wuchereria</taxon>
    </lineage>
</organism>
<keyword evidence="9" id="KW-0175">Coiled coil</keyword>
<dbReference type="PANTHER" id="PTHR19957:SF83">
    <property type="entry name" value="SYNTAXIN-16"/>
    <property type="match status" value="1"/>
</dbReference>
<dbReference type="GO" id="GO:0000139">
    <property type="term" value="C:Golgi membrane"/>
    <property type="evidence" value="ECO:0007669"/>
    <property type="project" value="UniProtKB-SubCell"/>
</dbReference>
<dbReference type="GO" id="GO:0005484">
    <property type="term" value="F:SNAP receptor activity"/>
    <property type="evidence" value="ECO:0007669"/>
    <property type="project" value="InterPro"/>
</dbReference>
<dbReference type="Gene3D" id="1.20.58.70">
    <property type="match status" value="1"/>
</dbReference>
<evidence type="ECO:0000256" key="9">
    <source>
        <dbReference type="ARBA" id="ARBA00023054"/>
    </source>
</evidence>
<keyword evidence="8" id="KW-0333">Golgi apparatus</keyword>
<dbReference type="PROSITE" id="PS50192">
    <property type="entry name" value="T_SNARE"/>
    <property type="match status" value="1"/>
</dbReference>
<dbReference type="SMART" id="SM00397">
    <property type="entry name" value="t_SNARE"/>
    <property type="match status" value="1"/>
</dbReference>
<dbReference type="WBParaSite" id="maker-PairedContig_4612-snap-gene-0.5-mRNA-1">
    <property type="protein sequence ID" value="maker-PairedContig_4612-snap-gene-0.5-mRNA-1"/>
    <property type="gene ID" value="maker-PairedContig_4612-snap-gene-0.5"/>
</dbReference>
<evidence type="ECO:0000256" key="2">
    <source>
        <dbReference type="ARBA" id="ARBA00009063"/>
    </source>
</evidence>
<keyword evidence="4 11" id="KW-0812">Transmembrane</keyword>
<dbReference type="Pfam" id="PF05739">
    <property type="entry name" value="SNARE"/>
    <property type="match status" value="1"/>
</dbReference>
<evidence type="ECO:0000256" key="11">
    <source>
        <dbReference type="SAM" id="Phobius"/>
    </source>
</evidence>
<dbReference type="GO" id="GO:0006906">
    <property type="term" value="P:vesicle fusion"/>
    <property type="evidence" value="ECO:0007669"/>
    <property type="project" value="TreeGrafter"/>
</dbReference>
<evidence type="ECO:0000256" key="10">
    <source>
        <dbReference type="ARBA" id="ARBA00023136"/>
    </source>
</evidence>
<comment type="similarity">
    <text evidence="2">Belongs to the syntaxin family.</text>
</comment>
<dbReference type="PROSITE" id="PS00914">
    <property type="entry name" value="SYNTAXIN"/>
    <property type="match status" value="1"/>
</dbReference>
<accession>A0A1I8ETU6</accession>
<evidence type="ECO:0000313" key="13">
    <source>
        <dbReference type="WBParaSite" id="maker-PairedContig_4612-snap-gene-0.5-mRNA-1"/>
    </source>
</evidence>
<dbReference type="AlphaFoldDB" id="A0A1I8ETU6"/>
<evidence type="ECO:0000259" key="12">
    <source>
        <dbReference type="PROSITE" id="PS50192"/>
    </source>
</evidence>
<sequence length="322" mass="36668">MGTLSIQPPTGSTRNLTEVFILLRNNALHNKFIFANNTAYAADEKMSLVTLDEETETVHVSSSSRVPPDWVDYLDEAQYELTRIRLRLRQIREMQQNHISKPTFLEDLEAQKEMDKSTDEVTEMFSHCQRLIGFIEKANVIESSRQSLLRGNVISTLRLTLSNLAGDFRTSQAKFLKQIEARKETVNSYLLASTDWVNTEVLDDVPIDASHDGLTMEQIQLLLQNADMVKERERDVMSVSKSIVELNSLFKDLASMVVDQGTVLDRIDYNVEQAALKVNSAVSNVQRAERYQRNDKKMYCILVLSVTIIILLILLIILNAVQ</sequence>
<evidence type="ECO:0000256" key="1">
    <source>
        <dbReference type="ARBA" id="ARBA00004409"/>
    </source>
</evidence>
<evidence type="ECO:0000256" key="8">
    <source>
        <dbReference type="ARBA" id="ARBA00023034"/>
    </source>
</evidence>
<evidence type="ECO:0000256" key="5">
    <source>
        <dbReference type="ARBA" id="ARBA00022775"/>
    </source>
</evidence>
<dbReference type="InterPro" id="IPR000727">
    <property type="entry name" value="T_SNARE_dom"/>
</dbReference>
<dbReference type="GO" id="GO:0006886">
    <property type="term" value="P:intracellular protein transport"/>
    <property type="evidence" value="ECO:0007669"/>
    <property type="project" value="InterPro"/>
</dbReference>
<evidence type="ECO:0000256" key="4">
    <source>
        <dbReference type="ARBA" id="ARBA00022692"/>
    </source>
</evidence>
<name>A0A1I8ETU6_WUCBA</name>
<dbReference type="GO" id="GO:0048278">
    <property type="term" value="P:vesicle docking"/>
    <property type="evidence" value="ECO:0007669"/>
    <property type="project" value="TreeGrafter"/>
</dbReference>
<reference evidence="13" key="1">
    <citation type="submission" date="2016-11" db="UniProtKB">
        <authorList>
            <consortium name="WormBaseParasite"/>
        </authorList>
    </citation>
    <scope>IDENTIFICATION</scope>
    <source>
        <strain evidence="13">pt0022</strain>
    </source>
</reference>
<proteinExistence type="inferred from homology"/>
<dbReference type="PANTHER" id="PTHR19957">
    <property type="entry name" value="SYNTAXIN"/>
    <property type="match status" value="1"/>
</dbReference>
<dbReference type="InterPro" id="IPR010989">
    <property type="entry name" value="SNARE"/>
</dbReference>